<feature type="binding site" evidence="4">
    <location>
        <position position="6"/>
    </location>
    <ligand>
        <name>a divalent metal cation</name>
        <dbReference type="ChEBI" id="CHEBI:60240"/>
        <label>1</label>
    </ligand>
</feature>
<dbReference type="GO" id="GO:0046872">
    <property type="term" value="F:metal ion binding"/>
    <property type="evidence" value="ECO:0007669"/>
    <property type="project" value="UniProtKB-KW"/>
</dbReference>
<dbReference type="PROSITE" id="PS01091">
    <property type="entry name" value="TATD_3"/>
    <property type="match status" value="1"/>
</dbReference>
<dbReference type="HOGENOM" id="CLU_031506_0_1_4"/>
<protein>
    <submittedName>
        <fullName evidence="5">TatD-related deoxyribonuclease</fullName>
    </submittedName>
</protein>
<dbReference type="Gene3D" id="3.20.20.140">
    <property type="entry name" value="Metal-dependent hydrolases"/>
    <property type="match status" value="1"/>
</dbReference>
<keyword evidence="2 4" id="KW-0479">Metal-binding</keyword>
<dbReference type="STRING" id="1581557.BN1208_0627"/>
<dbReference type="Pfam" id="PF01026">
    <property type="entry name" value="TatD_DNase"/>
    <property type="match status" value="1"/>
</dbReference>
<accession>A0A0D6EW62</accession>
<feature type="binding site" evidence="4">
    <location>
        <position position="8"/>
    </location>
    <ligand>
        <name>a divalent metal cation</name>
        <dbReference type="ChEBI" id="CHEBI:60240"/>
        <label>1</label>
    </ligand>
</feature>
<keyword evidence="3" id="KW-0378">Hydrolase</keyword>
<proteinExistence type="inferred from homology"/>
<dbReference type="InterPro" id="IPR032466">
    <property type="entry name" value="Metal_Hydrolase"/>
</dbReference>
<comment type="similarity">
    <text evidence="1">Belongs to the metallo-dependent hydrolases superfamily. TatD-type hydrolase family.</text>
</comment>
<evidence type="ECO:0000313" key="5">
    <source>
        <dbReference type="EMBL" id="CEZ19513.1"/>
    </source>
</evidence>
<feature type="binding site" evidence="4">
    <location>
        <position position="201"/>
    </location>
    <ligand>
        <name>a divalent metal cation</name>
        <dbReference type="ChEBI" id="CHEBI:60240"/>
        <label>1</label>
    </ligand>
</feature>
<dbReference type="PANTHER" id="PTHR46124:SF2">
    <property type="entry name" value="D-AMINOACYL-TRNA DEACYLASE"/>
    <property type="match status" value="1"/>
</dbReference>
<evidence type="ECO:0000256" key="3">
    <source>
        <dbReference type="ARBA" id="ARBA00022801"/>
    </source>
</evidence>
<feature type="binding site" evidence="4">
    <location>
        <position position="92"/>
    </location>
    <ligand>
        <name>a divalent metal cation</name>
        <dbReference type="ChEBI" id="CHEBI:60240"/>
        <label>1</label>
    </ligand>
</feature>
<feature type="binding site" evidence="4">
    <location>
        <position position="151"/>
    </location>
    <ligand>
        <name>a divalent metal cation</name>
        <dbReference type="ChEBI" id="CHEBI:60240"/>
        <label>2</label>
    </ligand>
</feature>
<gene>
    <name evidence="5" type="ORF">BN1208_0627</name>
</gene>
<keyword evidence="6" id="KW-1185">Reference proteome</keyword>
<evidence type="ECO:0000256" key="4">
    <source>
        <dbReference type="PIRSR" id="PIRSR005902-1"/>
    </source>
</evidence>
<dbReference type="Proteomes" id="UP000064007">
    <property type="component" value="Chromosome 1"/>
</dbReference>
<dbReference type="SUPFAM" id="SSF51556">
    <property type="entry name" value="Metallo-dependent hydrolases"/>
    <property type="match status" value="1"/>
</dbReference>
<dbReference type="PIRSF" id="PIRSF005902">
    <property type="entry name" value="DNase_TatD"/>
    <property type="match status" value="1"/>
</dbReference>
<dbReference type="PROSITE" id="PS01090">
    <property type="entry name" value="TATD_2"/>
    <property type="match status" value="1"/>
</dbReference>
<dbReference type="GO" id="GO:0016788">
    <property type="term" value="F:hydrolase activity, acting on ester bonds"/>
    <property type="evidence" value="ECO:0007669"/>
    <property type="project" value="InterPro"/>
</dbReference>
<dbReference type="InterPro" id="IPR001130">
    <property type="entry name" value="TatD-like"/>
</dbReference>
<dbReference type="FunFam" id="3.20.20.140:FF:000005">
    <property type="entry name" value="TatD family hydrolase"/>
    <property type="match status" value="1"/>
</dbReference>
<reference evidence="6" key="1">
    <citation type="submission" date="2014-12" db="EMBL/GenBank/DDBJ databases">
        <authorList>
            <person name="Salcher M.M."/>
        </authorList>
    </citation>
    <scope>NUCLEOTIDE SEQUENCE [LARGE SCALE GENOMIC DNA]</scope>
    <source>
        <strain evidence="6">MMS-10A-171</strain>
    </source>
</reference>
<evidence type="ECO:0000256" key="1">
    <source>
        <dbReference type="ARBA" id="ARBA00009275"/>
    </source>
</evidence>
<dbReference type="EMBL" id="LN827929">
    <property type="protein sequence ID" value="CEZ19513.1"/>
    <property type="molecule type" value="Genomic_DNA"/>
</dbReference>
<feature type="binding site" evidence="4">
    <location>
        <position position="128"/>
    </location>
    <ligand>
        <name>a divalent metal cation</name>
        <dbReference type="ChEBI" id="CHEBI:60240"/>
        <label>2</label>
    </ligand>
</feature>
<organism evidence="5 6">
    <name type="scientific">Candidatus Methylopumilus planktonicus</name>
    <dbReference type="NCBI Taxonomy" id="1581557"/>
    <lineage>
        <taxon>Bacteria</taxon>
        <taxon>Pseudomonadati</taxon>
        <taxon>Pseudomonadota</taxon>
        <taxon>Betaproteobacteria</taxon>
        <taxon>Nitrosomonadales</taxon>
        <taxon>Methylophilaceae</taxon>
        <taxon>Candidatus Methylopumilus</taxon>
    </lineage>
</organism>
<dbReference type="CDD" id="cd01310">
    <property type="entry name" value="TatD_DNAse"/>
    <property type="match status" value="1"/>
</dbReference>
<dbReference type="InterPro" id="IPR018228">
    <property type="entry name" value="DNase_TatD-rel_CS"/>
</dbReference>
<sequence>MLIDSHCHLDALEFSHEQDAIIKNALHHGVEKIIIPAVNRKSFDDVIELRKKFPNCFYALGFHPMYISDMKDGDIDTLEAYLKTYEPVAVGEIGLDFFVTKDNKTLQEEIFVAQLKLAATFNLPVIMHVRHAIDDVLKNLRRFPVKGGIAHAFNGSMQQAEAFIELGFKLGFGGAMTYPRATHIQALAKSLPLESIVLETDAPDIPPSWLGHKGRNTPGELLQIATFFAELRGMNLTSVIETSHQNTLDALPKIVQLCTSAENLH</sequence>
<dbReference type="PROSITE" id="PS01137">
    <property type="entry name" value="TATD_1"/>
    <property type="match status" value="1"/>
</dbReference>
<dbReference type="RefSeq" id="WP_046487805.1">
    <property type="nucleotide sequence ID" value="NZ_LN827929.1"/>
</dbReference>
<evidence type="ECO:0000313" key="6">
    <source>
        <dbReference type="Proteomes" id="UP000064007"/>
    </source>
</evidence>
<name>A0A0D6EW62_9PROT</name>
<dbReference type="AlphaFoldDB" id="A0A0D6EW62"/>
<dbReference type="KEGG" id="mbat:BN1208_0627"/>
<evidence type="ECO:0000256" key="2">
    <source>
        <dbReference type="ARBA" id="ARBA00022723"/>
    </source>
</evidence>
<dbReference type="OrthoDB" id="9810005at2"/>
<dbReference type="PANTHER" id="PTHR46124">
    <property type="entry name" value="D-AMINOACYL-TRNA DEACYLASE"/>
    <property type="match status" value="1"/>
</dbReference>